<keyword evidence="2" id="KW-0732">Signal</keyword>
<proteinExistence type="predicted"/>
<feature type="domain" description="Extensin-like C-terminal" evidence="3">
    <location>
        <begin position="150"/>
        <end position="324"/>
    </location>
</feature>
<dbReference type="AlphaFoldDB" id="A0A7W6FVR7"/>
<dbReference type="InterPro" id="IPR009683">
    <property type="entry name" value="Extensin-like_C"/>
</dbReference>
<accession>A0A7W6FVR7</accession>
<name>A0A7W6FVR7_9HYPH</name>
<evidence type="ECO:0000256" key="1">
    <source>
        <dbReference type="SAM" id="MobiDB-lite"/>
    </source>
</evidence>
<evidence type="ECO:0000313" key="5">
    <source>
        <dbReference type="Proteomes" id="UP000531216"/>
    </source>
</evidence>
<comment type="caution">
    <text evidence="4">The sequence shown here is derived from an EMBL/GenBank/DDBJ whole genome shotgun (WGS) entry which is preliminary data.</text>
</comment>
<evidence type="ECO:0000313" key="4">
    <source>
        <dbReference type="EMBL" id="MBB3937110.1"/>
    </source>
</evidence>
<feature type="compositionally biased region" description="Pro residues" evidence="1">
    <location>
        <begin position="92"/>
        <end position="102"/>
    </location>
</feature>
<evidence type="ECO:0000259" key="3">
    <source>
        <dbReference type="Pfam" id="PF06904"/>
    </source>
</evidence>
<dbReference type="Pfam" id="PF06904">
    <property type="entry name" value="Extensin-like_C"/>
    <property type="match status" value="1"/>
</dbReference>
<sequence>MADRLIFQLAMLGFLAAAPAAAQTVPVPTEAPGERPAAADVAPGAPSNPASEAATPDPASVPVPEERPAPPEAPAAAAAAPADAAPAAPAEPEAPPTAPPAPARDAPQPAYVSPEKARTEPEPGAPDVPPMAVTPAETVEAAAAVEDAIQCEGELKARGADFTVGETIAEGDCGVLRPVSVKTLSNGTSVEPGTVMLCRTALALDVWVSEGVAPAAKAEFKGAKVKALTQASTYVCRARASEQKISEHSRGSAIDIAGFELSDGTTQPVEAKEAGTPADRFAAAVRRAACGPFRTVLGPGTDSDHGTHLHLDIAARNGDATYCR</sequence>
<keyword evidence="5" id="KW-1185">Reference proteome</keyword>
<dbReference type="Proteomes" id="UP000531216">
    <property type="component" value="Unassembled WGS sequence"/>
</dbReference>
<protein>
    <recommendedName>
        <fullName evidence="3">Extensin-like C-terminal domain-containing protein</fullName>
    </recommendedName>
</protein>
<reference evidence="4 5" key="1">
    <citation type="submission" date="2020-08" db="EMBL/GenBank/DDBJ databases">
        <title>Genomic Encyclopedia of Type Strains, Phase IV (KMG-IV): sequencing the most valuable type-strain genomes for metagenomic binning, comparative biology and taxonomic classification.</title>
        <authorList>
            <person name="Goeker M."/>
        </authorList>
    </citation>
    <scope>NUCLEOTIDE SEQUENCE [LARGE SCALE GENOMIC DNA]</scope>
    <source>
        <strain evidence="4 5">DSM 25024</strain>
    </source>
</reference>
<feature type="region of interest" description="Disordered" evidence="1">
    <location>
        <begin position="26"/>
        <end position="132"/>
    </location>
</feature>
<feature type="chain" id="PRO_5031548266" description="Extensin-like C-terminal domain-containing protein" evidence="2">
    <location>
        <begin position="23"/>
        <end position="324"/>
    </location>
</feature>
<evidence type="ECO:0000256" key="2">
    <source>
        <dbReference type="SAM" id="SignalP"/>
    </source>
</evidence>
<gene>
    <name evidence="4" type="ORF">GGR05_003275</name>
</gene>
<dbReference type="RefSeq" id="WP_139224703.1">
    <property type="nucleotide sequence ID" value="NZ_FOOA01000021.1"/>
</dbReference>
<dbReference type="OrthoDB" id="9809788at2"/>
<organism evidence="4 5">
    <name type="scientific">Aureimonas phyllosphaerae</name>
    <dbReference type="NCBI Taxonomy" id="1166078"/>
    <lineage>
        <taxon>Bacteria</taxon>
        <taxon>Pseudomonadati</taxon>
        <taxon>Pseudomonadota</taxon>
        <taxon>Alphaproteobacteria</taxon>
        <taxon>Hyphomicrobiales</taxon>
        <taxon>Aurantimonadaceae</taxon>
        <taxon>Aureimonas</taxon>
    </lineage>
</organism>
<dbReference type="EMBL" id="JACIDO010000007">
    <property type="protein sequence ID" value="MBB3937110.1"/>
    <property type="molecule type" value="Genomic_DNA"/>
</dbReference>
<feature type="signal peptide" evidence="2">
    <location>
        <begin position="1"/>
        <end position="22"/>
    </location>
</feature>
<feature type="compositionally biased region" description="Low complexity" evidence="1">
    <location>
        <begin position="74"/>
        <end position="91"/>
    </location>
</feature>